<name>A0ABD7HGR3_9MYCO</name>
<proteinExistence type="predicted"/>
<dbReference type="EMBL" id="QXBN01000054">
    <property type="protein sequence ID" value="RIT28602.1"/>
    <property type="molecule type" value="Genomic_DNA"/>
</dbReference>
<organism evidence="1 2">
    <name type="scientific">Mycobacteroides abscessus</name>
    <dbReference type="NCBI Taxonomy" id="36809"/>
    <lineage>
        <taxon>Bacteria</taxon>
        <taxon>Bacillati</taxon>
        <taxon>Actinomycetota</taxon>
        <taxon>Actinomycetes</taxon>
        <taxon>Mycobacteriales</taxon>
        <taxon>Mycobacteriaceae</taxon>
        <taxon>Mycobacteroides</taxon>
    </lineage>
</organism>
<dbReference type="Proteomes" id="UP000284557">
    <property type="component" value="Unassembled WGS sequence"/>
</dbReference>
<gene>
    <name evidence="1" type="ORF">D2E76_27540</name>
</gene>
<reference evidence="1 2" key="1">
    <citation type="submission" date="2018-08" db="EMBL/GenBank/DDBJ databases">
        <title>Linezolid Resistance in Mycobacterium abscessus: MIC Distribution and Comprehensive Investigation of Resistance Mechanisms.</title>
        <authorList>
            <person name="Ye M."/>
            <person name="Xu L."/>
            <person name="Zou Y."/>
            <person name="Li B."/>
            <person name="Guo Q."/>
            <person name="Zhang Y."/>
            <person name="Zhan M."/>
            <person name="Xu B."/>
            <person name="Yu F."/>
            <person name="Zhang Z."/>
            <person name="Chu H."/>
        </authorList>
    </citation>
    <scope>NUCLEOTIDE SEQUENCE [LARGE SCALE GENOMIC DNA]</scope>
    <source>
        <strain evidence="1 2">G143</strain>
    </source>
</reference>
<comment type="caution">
    <text evidence="1">The sequence shown here is derived from an EMBL/GenBank/DDBJ whole genome shotgun (WGS) entry which is preliminary data.</text>
</comment>
<evidence type="ECO:0000313" key="1">
    <source>
        <dbReference type="EMBL" id="RIT28602.1"/>
    </source>
</evidence>
<sequence>MGNSIHDRDGKVGHIALGHLGRVLAEAEYAIDYIGNLTGLNLGDLRRSIGAAADAARTAGGAAALLRDGAELAEPWNGSSPTKPTLTAFARHRQAFTTEPRSRPGAPMLL</sequence>
<dbReference type="AlphaFoldDB" id="A0ABD7HGR3"/>
<accession>A0ABD7HGR3</accession>
<evidence type="ECO:0000313" key="2">
    <source>
        <dbReference type="Proteomes" id="UP000284557"/>
    </source>
</evidence>
<protein>
    <submittedName>
        <fullName evidence="1">Uncharacterized protein</fullName>
    </submittedName>
</protein>